<dbReference type="Pfam" id="PF17171">
    <property type="entry name" value="GST_C_6"/>
    <property type="match status" value="1"/>
</dbReference>
<dbReference type="InterPro" id="IPR036249">
    <property type="entry name" value="Thioredoxin-like_sf"/>
</dbReference>
<dbReference type="PANTHER" id="PTHR12289:SF41">
    <property type="entry name" value="FAILED AXON CONNECTIONS-RELATED"/>
    <property type="match status" value="1"/>
</dbReference>
<protein>
    <submittedName>
        <fullName evidence="2">Glutathione S-transferase</fullName>
    </submittedName>
</protein>
<evidence type="ECO:0000259" key="1">
    <source>
        <dbReference type="PROSITE" id="PS50404"/>
    </source>
</evidence>
<dbReference type="InterPro" id="IPR033468">
    <property type="entry name" value="Metaxin_GST"/>
</dbReference>
<dbReference type="SFLD" id="SFLDS00019">
    <property type="entry name" value="Glutathione_Transferase_(cytos"/>
    <property type="match status" value="1"/>
</dbReference>
<dbReference type="SFLD" id="SFLDG01200">
    <property type="entry name" value="SUF1.1"/>
    <property type="match status" value="1"/>
</dbReference>
<dbReference type="InterPro" id="IPR050931">
    <property type="entry name" value="Mito_Protein_Transport_Metaxin"/>
</dbReference>
<dbReference type="EMBL" id="OBML01000014">
    <property type="protein sequence ID" value="SOC25364.1"/>
    <property type="molecule type" value="Genomic_DNA"/>
</dbReference>
<dbReference type="InterPro" id="IPR004045">
    <property type="entry name" value="Glutathione_S-Trfase_N"/>
</dbReference>
<dbReference type="Pfam" id="PF17172">
    <property type="entry name" value="GST_N_4"/>
    <property type="match status" value="1"/>
</dbReference>
<dbReference type="STRING" id="538381.GCA_001696535_00442"/>
<dbReference type="Gene3D" id="1.20.1050.10">
    <property type="match status" value="1"/>
</dbReference>
<dbReference type="CDD" id="cd03193">
    <property type="entry name" value="GST_C_Metaxin"/>
    <property type="match status" value="1"/>
</dbReference>
<dbReference type="RefSeq" id="WP_176522170.1">
    <property type="nucleotide sequence ID" value="NZ_OBML01000014.1"/>
</dbReference>
<dbReference type="PROSITE" id="PS50404">
    <property type="entry name" value="GST_NTER"/>
    <property type="match status" value="1"/>
</dbReference>
<reference evidence="2 3" key="1">
    <citation type="submission" date="2017-08" db="EMBL/GenBank/DDBJ databases">
        <authorList>
            <person name="de Groot N.N."/>
        </authorList>
    </citation>
    <scope>NUCLEOTIDE SEQUENCE [LARGE SCALE GENOMIC DNA]</scope>
    <source>
        <strain evidence="2 3">USBA 352</strain>
    </source>
</reference>
<keyword evidence="2" id="KW-0808">Transferase</keyword>
<dbReference type="PANTHER" id="PTHR12289">
    <property type="entry name" value="METAXIN RELATED"/>
    <property type="match status" value="1"/>
</dbReference>
<accession>A0A285TQ10</accession>
<dbReference type="InterPro" id="IPR040079">
    <property type="entry name" value="Glutathione_S-Trfase"/>
</dbReference>
<sequence>MLVLINFPPTRDIRSLSPFCYKAEALLALAGCDFRMEPTTDLAALPHGKVPVLKDGDLVIPDSSLIQRHLERHHGLAVDETLTGVELAMAEAFRRMTEEHLRWSMVHARWVDPAGEKMILSTALAGVPEDMRRNVLNARRESVSRTLQAQGLGRHTPEEIYRFGCMSLDAIATFLDDKAFLMGDRPTTVDASVVGVVLNILASDIDTTLMRHAAAIPTLADYVLRFERTVFGPAARIPATLRGEQAA</sequence>
<dbReference type="Proteomes" id="UP000219331">
    <property type="component" value="Unassembled WGS sequence"/>
</dbReference>
<organism evidence="2 3">
    <name type="scientific">Stappia indica</name>
    <dbReference type="NCBI Taxonomy" id="538381"/>
    <lineage>
        <taxon>Bacteria</taxon>
        <taxon>Pseudomonadati</taxon>
        <taxon>Pseudomonadota</taxon>
        <taxon>Alphaproteobacteria</taxon>
        <taxon>Hyphomicrobiales</taxon>
        <taxon>Stappiaceae</taxon>
        <taxon>Stappia</taxon>
    </lineage>
</organism>
<evidence type="ECO:0000313" key="3">
    <source>
        <dbReference type="Proteomes" id="UP000219331"/>
    </source>
</evidence>
<dbReference type="GO" id="GO:0005737">
    <property type="term" value="C:cytoplasm"/>
    <property type="evidence" value="ECO:0007669"/>
    <property type="project" value="TreeGrafter"/>
</dbReference>
<dbReference type="SUPFAM" id="SSF47616">
    <property type="entry name" value="GST C-terminal domain-like"/>
    <property type="match status" value="1"/>
</dbReference>
<dbReference type="AlphaFoldDB" id="A0A285TQ10"/>
<name>A0A285TQ10_9HYPH</name>
<gene>
    <name evidence="2" type="ORF">SAMN05421512_11452</name>
</gene>
<keyword evidence="3" id="KW-1185">Reference proteome</keyword>
<dbReference type="SFLD" id="SFLDG01180">
    <property type="entry name" value="SUF1"/>
    <property type="match status" value="1"/>
</dbReference>
<dbReference type="GO" id="GO:0016740">
    <property type="term" value="F:transferase activity"/>
    <property type="evidence" value="ECO:0007669"/>
    <property type="project" value="UniProtKB-KW"/>
</dbReference>
<dbReference type="SUPFAM" id="SSF52833">
    <property type="entry name" value="Thioredoxin-like"/>
    <property type="match status" value="1"/>
</dbReference>
<dbReference type="Gene3D" id="3.40.30.10">
    <property type="entry name" value="Glutaredoxin"/>
    <property type="match status" value="1"/>
</dbReference>
<proteinExistence type="predicted"/>
<dbReference type="InterPro" id="IPR012336">
    <property type="entry name" value="Thioredoxin-like_fold"/>
</dbReference>
<dbReference type="InterPro" id="IPR036282">
    <property type="entry name" value="Glutathione-S-Trfase_C_sf"/>
</dbReference>
<feature type="domain" description="GST N-terminal" evidence="1">
    <location>
        <begin position="7"/>
        <end position="78"/>
    </location>
</feature>
<evidence type="ECO:0000313" key="2">
    <source>
        <dbReference type="EMBL" id="SOC25364.1"/>
    </source>
</evidence>
<dbReference type="InterPro" id="IPR026928">
    <property type="entry name" value="FAX/IsoI-like"/>
</dbReference>